<dbReference type="EMBL" id="FNHF01000004">
    <property type="protein sequence ID" value="SDM71862.1"/>
    <property type="molecule type" value="Genomic_DNA"/>
</dbReference>
<sequence>MIGCLALYPQEGKSMAEWLVNGLKMDSAEVTVKQELEGTLTVMLPGTTKTAVWQAALELECAGIAAGYGFGETASEALRSARELLGRRIDADLSFT</sequence>
<evidence type="ECO:0000313" key="2">
    <source>
        <dbReference type="Proteomes" id="UP000182347"/>
    </source>
</evidence>
<name>A0A1G9VI16_9BACI</name>
<dbReference type="AlphaFoldDB" id="A0A1G9VI16"/>
<dbReference type="RefSeq" id="WP_074600347.1">
    <property type="nucleotide sequence ID" value="NZ_FNHF01000004.1"/>
</dbReference>
<dbReference type="Proteomes" id="UP000182347">
    <property type="component" value="Unassembled WGS sequence"/>
</dbReference>
<accession>A0A1G9VI16</accession>
<protein>
    <submittedName>
        <fullName evidence="1">Uncharacterized protein</fullName>
    </submittedName>
</protein>
<proteinExistence type="predicted"/>
<evidence type="ECO:0000313" key="1">
    <source>
        <dbReference type="EMBL" id="SDM71862.1"/>
    </source>
</evidence>
<reference evidence="2" key="1">
    <citation type="submission" date="2016-10" db="EMBL/GenBank/DDBJ databases">
        <authorList>
            <person name="Varghese N."/>
            <person name="Submissions S."/>
        </authorList>
    </citation>
    <scope>NUCLEOTIDE SEQUENCE [LARGE SCALE GENOMIC DNA]</scope>
    <source>
        <strain evidence="2">CGMCC 1.6199</strain>
    </source>
</reference>
<keyword evidence="2" id="KW-1185">Reference proteome</keyword>
<organism evidence="1 2">
    <name type="scientific">Sediminibacillus halophilus</name>
    <dbReference type="NCBI Taxonomy" id="482461"/>
    <lineage>
        <taxon>Bacteria</taxon>
        <taxon>Bacillati</taxon>
        <taxon>Bacillota</taxon>
        <taxon>Bacilli</taxon>
        <taxon>Bacillales</taxon>
        <taxon>Bacillaceae</taxon>
        <taxon>Sediminibacillus</taxon>
    </lineage>
</organism>
<dbReference type="OrthoDB" id="2969370at2"/>
<gene>
    <name evidence="1" type="ORF">SAMN05216244_3295</name>
</gene>